<name>A0AA37RXK5_9GAMM</name>
<evidence type="ECO:0000256" key="8">
    <source>
        <dbReference type="ARBA" id="ARBA00024069"/>
    </source>
</evidence>
<protein>
    <recommendedName>
        <fullName evidence="8 10">Phosphate acyltransferase</fullName>
        <ecNumber evidence="8 10">2.3.1.274</ecNumber>
    </recommendedName>
    <alternativeName>
        <fullName evidence="10">Acyl-ACP phosphotransacylase</fullName>
    </alternativeName>
    <alternativeName>
        <fullName evidence="10">Acyl-[acyl-carrier-protein]--phosphate acyltransferase</fullName>
    </alternativeName>
    <alternativeName>
        <fullName evidence="10">Phosphate-acyl-ACP acyltransferase</fullName>
    </alternativeName>
</protein>
<dbReference type="EMBL" id="BSNC01000004">
    <property type="protein sequence ID" value="GLP96497.1"/>
    <property type="molecule type" value="Genomic_DNA"/>
</dbReference>
<reference evidence="11" key="1">
    <citation type="journal article" date="2014" name="Int. J. Syst. Evol. Microbiol.">
        <title>Complete genome sequence of Corynebacterium casei LMG S-19264T (=DSM 44701T), isolated from a smear-ripened cheese.</title>
        <authorList>
            <consortium name="US DOE Joint Genome Institute (JGI-PGF)"/>
            <person name="Walter F."/>
            <person name="Albersmeier A."/>
            <person name="Kalinowski J."/>
            <person name="Ruckert C."/>
        </authorList>
    </citation>
    <scope>NUCLEOTIDE SEQUENCE</scope>
    <source>
        <strain evidence="11">NBRC 101628</strain>
    </source>
</reference>
<sequence>MTDLTLALDSMGGDHGPQVIVPAVVQALALYPQLNILLVGDESLLGDLLRRHQAQQHPRLQIVHAAQVVGMDERPLSALRNKKQSSMRIALELVADGTADACVSSGNTGALMSMAKVLIKTLPGVDRPALITGLPTHSGGTTYLLDLGANISCDSETLFQFAVMGSAIAESVNGIQNPKIALLNVGTEEIKGNDQVQQAAQLIKETPQLNYAGFIEGDRLYRGDVDVIVCDGFVGNIALKSSEGVARLLSHHIRASIQGSPWRRLLAKVFAKKLDASLNRLNPDQYNGASLIGLRSIVVKSHGNADQAAFLRAIQLAKAEVEVALQQQVTDRLEQVLLDKTNL</sequence>
<dbReference type="PANTHER" id="PTHR30100:SF1">
    <property type="entry name" value="PHOSPHATE ACYLTRANSFERASE"/>
    <property type="match status" value="1"/>
</dbReference>
<comment type="pathway">
    <text evidence="10">Lipid metabolism; phospholipid metabolism.</text>
</comment>
<evidence type="ECO:0000256" key="10">
    <source>
        <dbReference type="HAMAP-Rule" id="MF_00019"/>
    </source>
</evidence>
<reference evidence="11" key="2">
    <citation type="submission" date="2023-01" db="EMBL/GenBank/DDBJ databases">
        <title>Draft genome sequence of Paraferrimonas sedimenticola strain NBRC 101628.</title>
        <authorList>
            <person name="Sun Q."/>
            <person name="Mori K."/>
        </authorList>
    </citation>
    <scope>NUCLEOTIDE SEQUENCE</scope>
    <source>
        <strain evidence="11">NBRC 101628</strain>
    </source>
</reference>
<dbReference type="InterPro" id="IPR003664">
    <property type="entry name" value="FA_synthesis"/>
</dbReference>
<dbReference type="HAMAP" id="MF_00019">
    <property type="entry name" value="PlsX"/>
    <property type="match status" value="1"/>
</dbReference>
<dbReference type="PIRSF" id="PIRSF002465">
    <property type="entry name" value="Phsphlp_syn_PlsX"/>
    <property type="match status" value="1"/>
</dbReference>
<dbReference type="NCBIfam" id="TIGR00182">
    <property type="entry name" value="plsX"/>
    <property type="match status" value="1"/>
</dbReference>
<dbReference type="EC" id="2.3.1.274" evidence="8 10"/>
<accession>A0AA37RXK5</accession>
<evidence type="ECO:0000256" key="6">
    <source>
        <dbReference type="ARBA" id="ARBA00023209"/>
    </source>
</evidence>
<dbReference type="InterPro" id="IPR012281">
    <property type="entry name" value="Phospholipid_synth_PlsX-like"/>
</dbReference>
<organism evidence="11 12">
    <name type="scientific">Paraferrimonas sedimenticola</name>
    <dbReference type="NCBI Taxonomy" id="375674"/>
    <lineage>
        <taxon>Bacteria</taxon>
        <taxon>Pseudomonadati</taxon>
        <taxon>Pseudomonadota</taxon>
        <taxon>Gammaproteobacteria</taxon>
        <taxon>Alteromonadales</taxon>
        <taxon>Ferrimonadaceae</taxon>
        <taxon>Paraferrimonas</taxon>
    </lineage>
</organism>
<dbReference type="GO" id="GO:0005737">
    <property type="term" value="C:cytoplasm"/>
    <property type="evidence" value="ECO:0007669"/>
    <property type="project" value="UniProtKB-SubCell"/>
</dbReference>
<keyword evidence="7 10" id="KW-1208">Phospholipid metabolism</keyword>
<dbReference type="SUPFAM" id="SSF53659">
    <property type="entry name" value="Isocitrate/Isopropylmalate dehydrogenase-like"/>
    <property type="match status" value="1"/>
</dbReference>
<dbReference type="GO" id="GO:0006633">
    <property type="term" value="P:fatty acid biosynthetic process"/>
    <property type="evidence" value="ECO:0007669"/>
    <property type="project" value="UniProtKB-UniRule"/>
</dbReference>
<gene>
    <name evidence="10 11" type="primary">plsX</name>
    <name evidence="11" type="ORF">GCM10007895_18030</name>
</gene>
<evidence type="ECO:0000313" key="11">
    <source>
        <dbReference type="EMBL" id="GLP96497.1"/>
    </source>
</evidence>
<proteinExistence type="inferred from homology"/>
<dbReference type="PANTHER" id="PTHR30100">
    <property type="entry name" value="FATTY ACID/PHOSPHOLIPID SYNTHESIS PROTEIN PLSX"/>
    <property type="match status" value="1"/>
</dbReference>
<keyword evidence="6 10" id="KW-0594">Phospholipid biosynthesis</keyword>
<comment type="function">
    <text evidence="10">Catalyzes the reversible formation of acyl-phosphate (acyl-PO(4)) from acyl-[acyl-carrier-protein] (acyl-ACP). This enzyme utilizes acyl-ACP as fatty acyl donor, but not acyl-CoA.</text>
</comment>
<dbReference type="Pfam" id="PF02504">
    <property type="entry name" value="FA_synthesis"/>
    <property type="match status" value="1"/>
</dbReference>
<comment type="similarity">
    <text evidence="10">Belongs to the PlsX family.</text>
</comment>
<evidence type="ECO:0000256" key="5">
    <source>
        <dbReference type="ARBA" id="ARBA00023098"/>
    </source>
</evidence>
<keyword evidence="11" id="KW-0012">Acyltransferase</keyword>
<keyword evidence="5 10" id="KW-0443">Lipid metabolism</keyword>
<evidence type="ECO:0000256" key="4">
    <source>
        <dbReference type="ARBA" id="ARBA00022679"/>
    </source>
</evidence>
<evidence type="ECO:0000256" key="2">
    <source>
        <dbReference type="ARBA" id="ARBA00022490"/>
    </source>
</evidence>
<dbReference type="Gene3D" id="3.40.718.10">
    <property type="entry name" value="Isopropylmalate Dehydrogenase"/>
    <property type="match status" value="1"/>
</dbReference>
<dbReference type="GO" id="GO:0043811">
    <property type="term" value="F:phosphate:acyl-[acyl carrier protein] acyltransferase activity"/>
    <property type="evidence" value="ECO:0007669"/>
    <property type="project" value="UniProtKB-UniRule"/>
</dbReference>
<comment type="catalytic activity">
    <reaction evidence="1 10">
        <text>a fatty acyl-[ACP] + phosphate = an acyl phosphate + holo-[ACP]</text>
        <dbReference type="Rhea" id="RHEA:42292"/>
        <dbReference type="Rhea" id="RHEA-COMP:9685"/>
        <dbReference type="Rhea" id="RHEA-COMP:14125"/>
        <dbReference type="ChEBI" id="CHEBI:43474"/>
        <dbReference type="ChEBI" id="CHEBI:59918"/>
        <dbReference type="ChEBI" id="CHEBI:64479"/>
        <dbReference type="ChEBI" id="CHEBI:138651"/>
        <dbReference type="EC" id="2.3.1.274"/>
    </reaction>
</comment>
<dbReference type="AlphaFoldDB" id="A0AA37RXK5"/>
<evidence type="ECO:0000256" key="1">
    <source>
        <dbReference type="ARBA" id="ARBA00001232"/>
    </source>
</evidence>
<dbReference type="GO" id="GO:0008654">
    <property type="term" value="P:phospholipid biosynthetic process"/>
    <property type="evidence" value="ECO:0007669"/>
    <property type="project" value="UniProtKB-KW"/>
</dbReference>
<dbReference type="Proteomes" id="UP001161422">
    <property type="component" value="Unassembled WGS sequence"/>
</dbReference>
<keyword evidence="4 10" id="KW-0808">Transferase</keyword>
<comment type="caution">
    <text evidence="11">The sequence shown here is derived from an EMBL/GenBank/DDBJ whole genome shotgun (WGS) entry which is preliminary data.</text>
</comment>
<evidence type="ECO:0000256" key="9">
    <source>
        <dbReference type="ARBA" id="ARBA00046608"/>
    </source>
</evidence>
<comment type="subcellular location">
    <subcellularLocation>
        <location evidence="10">Cytoplasm</location>
    </subcellularLocation>
    <text evidence="10">Associated with the membrane possibly through PlsY.</text>
</comment>
<evidence type="ECO:0000256" key="7">
    <source>
        <dbReference type="ARBA" id="ARBA00023264"/>
    </source>
</evidence>
<evidence type="ECO:0000256" key="3">
    <source>
        <dbReference type="ARBA" id="ARBA00022516"/>
    </source>
</evidence>
<keyword evidence="3 10" id="KW-0444">Lipid biosynthesis</keyword>
<dbReference type="RefSeq" id="WP_095505073.1">
    <property type="nucleotide sequence ID" value="NZ_BSNC01000004.1"/>
</dbReference>
<keyword evidence="2 10" id="KW-0963">Cytoplasm</keyword>
<comment type="subunit">
    <text evidence="9 10">Homodimer. Probably interacts with PlsY.</text>
</comment>
<keyword evidence="12" id="KW-1185">Reference proteome</keyword>
<evidence type="ECO:0000313" key="12">
    <source>
        <dbReference type="Proteomes" id="UP001161422"/>
    </source>
</evidence>